<reference evidence="1" key="1">
    <citation type="submission" date="2023-03" db="EMBL/GenBank/DDBJ databases">
        <authorList>
            <person name="Julca I."/>
        </authorList>
    </citation>
    <scope>NUCLEOTIDE SEQUENCE</scope>
</reference>
<keyword evidence="2" id="KW-1185">Reference proteome</keyword>
<dbReference type="AlphaFoldDB" id="A0AAV1DNW1"/>
<proteinExistence type="predicted"/>
<sequence length="107" mass="12418">MLDAGFIIIGHHQIYERVCQRPRHRRPRCGLRRCRWRGGRGYLMGLEESKKRGICEVIMEAKKITQDTKNSMQITFSKNLEVKVSGSSIFRGDNYLSKEDTCTDLLV</sequence>
<dbReference type="Proteomes" id="UP001161247">
    <property type="component" value="Chromosome 6"/>
</dbReference>
<gene>
    <name evidence="1" type="ORF">OLC1_LOCUS16724</name>
</gene>
<name>A0AAV1DNW1_OLDCO</name>
<accession>A0AAV1DNW1</accession>
<protein>
    <submittedName>
        <fullName evidence="1">OLC1v1008350C2</fullName>
    </submittedName>
</protein>
<dbReference type="EMBL" id="OX459123">
    <property type="protein sequence ID" value="CAI9108682.1"/>
    <property type="molecule type" value="Genomic_DNA"/>
</dbReference>
<evidence type="ECO:0000313" key="1">
    <source>
        <dbReference type="EMBL" id="CAI9108682.1"/>
    </source>
</evidence>
<organism evidence="1 2">
    <name type="scientific">Oldenlandia corymbosa var. corymbosa</name>
    <dbReference type="NCBI Taxonomy" id="529605"/>
    <lineage>
        <taxon>Eukaryota</taxon>
        <taxon>Viridiplantae</taxon>
        <taxon>Streptophyta</taxon>
        <taxon>Embryophyta</taxon>
        <taxon>Tracheophyta</taxon>
        <taxon>Spermatophyta</taxon>
        <taxon>Magnoliopsida</taxon>
        <taxon>eudicotyledons</taxon>
        <taxon>Gunneridae</taxon>
        <taxon>Pentapetalae</taxon>
        <taxon>asterids</taxon>
        <taxon>lamiids</taxon>
        <taxon>Gentianales</taxon>
        <taxon>Rubiaceae</taxon>
        <taxon>Rubioideae</taxon>
        <taxon>Spermacoceae</taxon>
        <taxon>Hedyotis-Oldenlandia complex</taxon>
        <taxon>Oldenlandia</taxon>
    </lineage>
</organism>
<evidence type="ECO:0000313" key="2">
    <source>
        <dbReference type="Proteomes" id="UP001161247"/>
    </source>
</evidence>